<feature type="signal peptide" evidence="1">
    <location>
        <begin position="1"/>
        <end position="21"/>
    </location>
</feature>
<dbReference type="OrthoDB" id="7174015at2"/>
<evidence type="ECO:0000313" key="3">
    <source>
        <dbReference type="Proteomes" id="UP000548978"/>
    </source>
</evidence>
<evidence type="ECO:0000256" key="1">
    <source>
        <dbReference type="SAM" id="SignalP"/>
    </source>
</evidence>
<keyword evidence="3" id="KW-1185">Reference proteome</keyword>
<comment type="caution">
    <text evidence="2">The sequence shown here is derived from an EMBL/GenBank/DDBJ whole genome shotgun (WGS) entry which is preliminary data.</text>
</comment>
<gene>
    <name evidence="2" type="ORF">FHS65_000694</name>
</gene>
<name>A0A7W9E6L2_9CAUL</name>
<reference evidence="2 3" key="1">
    <citation type="submission" date="2020-08" db="EMBL/GenBank/DDBJ databases">
        <title>Genomic Encyclopedia of Type Strains, Phase IV (KMG-IV): sequencing the most valuable type-strain genomes for metagenomic binning, comparative biology and taxonomic classification.</title>
        <authorList>
            <person name="Goeker M."/>
        </authorList>
    </citation>
    <scope>NUCLEOTIDE SEQUENCE [LARGE SCALE GENOMIC DNA]</scope>
    <source>
        <strain evidence="2 3">DSM 24448</strain>
    </source>
</reference>
<evidence type="ECO:0000313" key="2">
    <source>
        <dbReference type="EMBL" id="MBB5659976.1"/>
    </source>
</evidence>
<proteinExistence type="predicted"/>
<keyword evidence="1" id="KW-0732">Signal</keyword>
<evidence type="ECO:0008006" key="4">
    <source>
        <dbReference type="Google" id="ProtNLM"/>
    </source>
</evidence>
<protein>
    <recommendedName>
        <fullName evidence="4">DUF3828 domain-containing protein</fullName>
    </recommendedName>
</protein>
<dbReference type="RefSeq" id="WP_123286045.1">
    <property type="nucleotide sequence ID" value="NZ_JACIJB010000001.1"/>
</dbReference>
<accession>A0A7W9E6L2</accession>
<dbReference type="PROSITE" id="PS51257">
    <property type="entry name" value="PROKAR_LIPOPROTEIN"/>
    <property type="match status" value="1"/>
</dbReference>
<dbReference type="Proteomes" id="UP000548978">
    <property type="component" value="Unassembled WGS sequence"/>
</dbReference>
<organism evidence="2 3">
    <name type="scientific">Brevundimonas halotolerans</name>
    <dbReference type="NCBI Taxonomy" id="69670"/>
    <lineage>
        <taxon>Bacteria</taxon>
        <taxon>Pseudomonadati</taxon>
        <taxon>Pseudomonadota</taxon>
        <taxon>Alphaproteobacteria</taxon>
        <taxon>Caulobacterales</taxon>
        <taxon>Caulobacteraceae</taxon>
        <taxon>Brevundimonas</taxon>
    </lineage>
</organism>
<dbReference type="EMBL" id="JACIJB010000001">
    <property type="protein sequence ID" value="MBB5659976.1"/>
    <property type="molecule type" value="Genomic_DNA"/>
</dbReference>
<dbReference type="AlphaFoldDB" id="A0A7W9E6L2"/>
<sequence>MSRSTRPLVASALCLALAGCAAVPDFWPARTQTAAAPTGIAGAEDLIRALFEAPDWEGTGGPRQARLAWMTPALAEASLRLDAATDDIGVGMEPSVGSNYIHVTDARYQTRATPWGAEVLVRFQNTRQPRETRFELVMTDAGWRVADIVGTDLETRRTWRYTNMMAETFAAVARGEGPRDPS</sequence>
<feature type="chain" id="PRO_5031365234" description="DUF3828 domain-containing protein" evidence="1">
    <location>
        <begin position="22"/>
        <end position="182"/>
    </location>
</feature>